<proteinExistence type="predicted"/>
<evidence type="ECO:0000313" key="1">
    <source>
        <dbReference type="EMBL" id="MCP2177357.1"/>
    </source>
</evidence>
<dbReference type="EMBL" id="JAMTCJ010000003">
    <property type="protein sequence ID" value="MCP2177357.1"/>
    <property type="molecule type" value="Genomic_DNA"/>
</dbReference>
<dbReference type="Pfam" id="PF04328">
    <property type="entry name" value="Sel_put"/>
    <property type="match status" value="1"/>
</dbReference>
<protein>
    <submittedName>
        <fullName evidence="1">Uncharacterized short protein YbdD, DUF466 family</fullName>
    </submittedName>
</protein>
<keyword evidence="2" id="KW-1185">Reference proteome</keyword>
<dbReference type="Proteomes" id="UP001206895">
    <property type="component" value="Unassembled WGS sequence"/>
</dbReference>
<gene>
    <name evidence="1" type="ORF">LX13_003185</name>
</gene>
<organism evidence="1 2">
    <name type="scientific">Williamsia maris</name>
    <dbReference type="NCBI Taxonomy" id="72806"/>
    <lineage>
        <taxon>Bacteria</taxon>
        <taxon>Bacillati</taxon>
        <taxon>Actinomycetota</taxon>
        <taxon>Actinomycetes</taxon>
        <taxon>Mycobacteriales</taxon>
        <taxon>Nocardiaceae</taxon>
        <taxon>Williamsia</taxon>
    </lineage>
</organism>
<evidence type="ECO:0000313" key="2">
    <source>
        <dbReference type="Proteomes" id="UP001206895"/>
    </source>
</evidence>
<sequence>MTDRSTTDRSTTDRRGNGQATLARVLARAWSYVGAVMGDHDYERYVAHHDARHPGVPTLSERDYWRMRHDEQEANPQGRCC</sequence>
<dbReference type="InterPro" id="IPR007423">
    <property type="entry name" value="Sel_put"/>
</dbReference>
<accession>A0ABT1HGH9</accession>
<name>A0ABT1HGH9_9NOCA</name>
<comment type="caution">
    <text evidence="1">The sequence shown here is derived from an EMBL/GenBank/DDBJ whole genome shotgun (WGS) entry which is preliminary data.</text>
</comment>
<dbReference type="RefSeq" id="WP_372499921.1">
    <property type="nucleotide sequence ID" value="NZ_BAAAJQ010000001.1"/>
</dbReference>
<reference evidence="1 2" key="1">
    <citation type="submission" date="2022-06" db="EMBL/GenBank/DDBJ databases">
        <title>Genomic Encyclopedia of Archaeal and Bacterial Type Strains, Phase II (KMG-II): from individual species to whole genera.</title>
        <authorList>
            <person name="Goeker M."/>
        </authorList>
    </citation>
    <scope>NUCLEOTIDE SEQUENCE [LARGE SCALE GENOMIC DNA]</scope>
    <source>
        <strain evidence="1 2">DSM 44693</strain>
    </source>
</reference>